<dbReference type="Proteomes" id="UP001501671">
    <property type="component" value="Unassembled WGS sequence"/>
</dbReference>
<dbReference type="InterPro" id="IPR051049">
    <property type="entry name" value="Dienelactone_hydrolase-like"/>
</dbReference>
<dbReference type="InterPro" id="IPR002925">
    <property type="entry name" value="Dienelactn_hydro"/>
</dbReference>
<evidence type="ECO:0000313" key="2">
    <source>
        <dbReference type="EMBL" id="GAA4326243.1"/>
    </source>
</evidence>
<dbReference type="RefSeq" id="WP_345246851.1">
    <property type="nucleotide sequence ID" value="NZ_BAABFO010000003.1"/>
</dbReference>
<proteinExistence type="predicted"/>
<accession>A0ABP8GLK1</accession>
<dbReference type="SUPFAM" id="SSF53474">
    <property type="entry name" value="alpha/beta-Hydrolases"/>
    <property type="match status" value="1"/>
</dbReference>
<gene>
    <name evidence="2" type="ORF">GCM10023144_09460</name>
</gene>
<dbReference type="InterPro" id="IPR029058">
    <property type="entry name" value="AB_hydrolase_fold"/>
</dbReference>
<dbReference type="PANTHER" id="PTHR46623:SF6">
    <property type="entry name" value="ALPHA_BETA-HYDROLASES SUPERFAMILY PROTEIN"/>
    <property type="match status" value="1"/>
</dbReference>
<protein>
    <recommendedName>
        <fullName evidence="1">Dienelactone hydrolase domain-containing protein</fullName>
    </recommendedName>
</protein>
<feature type="domain" description="Dienelactone hydrolase" evidence="1">
    <location>
        <begin position="16"/>
        <end position="232"/>
    </location>
</feature>
<dbReference type="PANTHER" id="PTHR46623">
    <property type="entry name" value="CARBOXYMETHYLENEBUTENOLIDASE-RELATED"/>
    <property type="match status" value="1"/>
</dbReference>
<name>A0ABP8GLK1_9BURK</name>
<sequence length="242" mass="26398">MAGFIDVQAHDGGAFQGWLAEPEGWREGGHGAVVLLAEAYNVNHWARAVAQRYADEGYVVLAPDLYWRQAPATYLDYSAAAQQVCRAMYARMDFDLAVRDAQSCMRSLRQHPACNGRVGLLGFCLGGKIAFLTAARADPDAAVGYYSIDLGAHFDEVAAIRCPAAFHFGALDRRVPVADADAIRARTLPGQDVQVCVYDRAGHGFGRFGQPTFEADSARLAHAHTLQLFRRALARRPAETQS</sequence>
<organism evidence="2 3">
    <name type="scientific">Pigmentiphaga soli</name>
    <dbReference type="NCBI Taxonomy" id="1007095"/>
    <lineage>
        <taxon>Bacteria</taxon>
        <taxon>Pseudomonadati</taxon>
        <taxon>Pseudomonadota</taxon>
        <taxon>Betaproteobacteria</taxon>
        <taxon>Burkholderiales</taxon>
        <taxon>Alcaligenaceae</taxon>
        <taxon>Pigmentiphaga</taxon>
    </lineage>
</organism>
<dbReference type="EMBL" id="BAABFO010000003">
    <property type="protein sequence ID" value="GAA4326243.1"/>
    <property type="molecule type" value="Genomic_DNA"/>
</dbReference>
<evidence type="ECO:0000259" key="1">
    <source>
        <dbReference type="Pfam" id="PF01738"/>
    </source>
</evidence>
<reference evidence="3" key="1">
    <citation type="journal article" date="2019" name="Int. J. Syst. Evol. Microbiol.">
        <title>The Global Catalogue of Microorganisms (GCM) 10K type strain sequencing project: providing services to taxonomists for standard genome sequencing and annotation.</title>
        <authorList>
            <consortium name="The Broad Institute Genomics Platform"/>
            <consortium name="The Broad Institute Genome Sequencing Center for Infectious Disease"/>
            <person name="Wu L."/>
            <person name="Ma J."/>
        </authorList>
    </citation>
    <scope>NUCLEOTIDE SEQUENCE [LARGE SCALE GENOMIC DNA]</scope>
    <source>
        <strain evidence="3">JCM 17666</strain>
    </source>
</reference>
<comment type="caution">
    <text evidence="2">The sequence shown here is derived from an EMBL/GenBank/DDBJ whole genome shotgun (WGS) entry which is preliminary data.</text>
</comment>
<evidence type="ECO:0000313" key="3">
    <source>
        <dbReference type="Proteomes" id="UP001501671"/>
    </source>
</evidence>
<dbReference type="Gene3D" id="3.40.50.1820">
    <property type="entry name" value="alpha/beta hydrolase"/>
    <property type="match status" value="1"/>
</dbReference>
<dbReference type="Pfam" id="PF01738">
    <property type="entry name" value="DLH"/>
    <property type="match status" value="1"/>
</dbReference>
<keyword evidence="3" id="KW-1185">Reference proteome</keyword>